<protein>
    <recommendedName>
        <fullName evidence="1">YgjP-like metallopeptidase domain-containing protein</fullName>
    </recommendedName>
</protein>
<gene>
    <name evidence="2" type="ORF">CLOSTHATH_00204</name>
</gene>
<sequence length="276" mass="32966">MRYVPKENAGLKHDRKECENKMKTEKQALPDQGILICEDGDFFPYRIVKSARRTMAVSVTRAGEIVVRIPEGLSWKTGHEFAQRNQEWIFAHASRIREDLEKREQFHWTEGAELLFHGTLKKLHFEQDYETERFRVCDTGDKFLVSGPFSGRDDDEPLVKAAMESWYRKQARRFLEERTAWWADQMGVSYLRIAIRDQATRWGSCSVRGNINYNWKLVLLPVELTDYVVVHELAHRTEMNHSKDFWKIVERELPDYRQRRRRLKGYESEINQKYQY</sequence>
<dbReference type="Proteomes" id="UP000004968">
    <property type="component" value="Unassembled WGS sequence"/>
</dbReference>
<dbReference type="InterPro" id="IPR053136">
    <property type="entry name" value="UTP_pyrophosphatase-like"/>
</dbReference>
<dbReference type="Gene3D" id="3.30.2010.10">
    <property type="entry name" value="Metalloproteases ('zincins'), catalytic domain"/>
    <property type="match status" value="1"/>
</dbReference>
<evidence type="ECO:0000313" key="3">
    <source>
        <dbReference type="Proteomes" id="UP000004968"/>
    </source>
</evidence>
<name>D3A9D3_9FIRM</name>
<comment type="caution">
    <text evidence="2">The sequence shown here is derived from an EMBL/GenBank/DDBJ whole genome shotgun (WGS) entry which is preliminary data.</text>
</comment>
<dbReference type="PANTHER" id="PTHR30399">
    <property type="entry name" value="UNCHARACTERIZED PROTEIN YGJP"/>
    <property type="match status" value="1"/>
</dbReference>
<dbReference type="Pfam" id="PF01863">
    <property type="entry name" value="YgjP-like"/>
    <property type="match status" value="1"/>
</dbReference>
<evidence type="ECO:0000313" key="2">
    <source>
        <dbReference type="EMBL" id="EFD01592.1"/>
    </source>
</evidence>
<proteinExistence type="predicted"/>
<dbReference type="EMBL" id="ACIO01000014">
    <property type="protein sequence ID" value="EFD01592.1"/>
    <property type="molecule type" value="Genomic_DNA"/>
</dbReference>
<feature type="domain" description="YgjP-like metallopeptidase" evidence="1">
    <location>
        <begin position="53"/>
        <end position="264"/>
    </location>
</feature>
<dbReference type="PANTHER" id="PTHR30399:SF1">
    <property type="entry name" value="UTP PYROPHOSPHATASE"/>
    <property type="match status" value="1"/>
</dbReference>
<organism evidence="2 3">
    <name type="scientific">Hungatella hathewayi DSM 13479</name>
    <dbReference type="NCBI Taxonomy" id="566550"/>
    <lineage>
        <taxon>Bacteria</taxon>
        <taxon>Bacillati</taxon>
        <taxon>Bacillota</taxon>
        <taxon>Clostridia</taxon>
        <taxon>Lachnospirales</taxon>
        <taxon>Lachnospiraceae</taxon>
        <taxon>Hungatella</taxon>
    </lineage>
</organism>
<dbReference type="CDD" id="cd07344">
    <property type="entry name" value="M48_yhfN_like"/>
    <property type="match status" value="1"/>
</dbReference>
<dbReference type="HOGENOM" id="CLU_065947_2_2_9"/>
<reference evidence="2 3" key="1">
    <citation type="submission" date="2010-01" db="EMBL/GenBank/DDBJ databases">
        <authorList>
            <person name="Weinstock G."/>
            <person name="Sodergren E."/>
            <person name="Clifton S."/>
            <person name="Fulton L."/>
            <person name="Fulton B."/>
            <person name="Courtney L."/>
            <person name="Fronick C."/>
            <person name="Harrison M."/>
            <person name="Strong C."/>
            <person name="Farmer C."/>
            <person name="Delahaunty K."/>
            <person name="Markovic C."/>
            <person name="Hall O."/>
            <person name="Minx P."/>
            <person name="Tomlinson C."/>
            <person name="Mitreva M."/>
            <person name="Nelson J."/>
            <person name="Hou S."/>
            <person name="Wollam A."/>
            <person name="Pepin K.H."/>
            <person name="Johnson M."/>
            <person name="Bhonagiri V."/>
            <person name="Nash W.E."/>
            <person name="Warren W."/>
            <person name="Chinwalla A."/>
            <person name="Mardis E.R."/>
            <person name="Wilson R.K."/>
        </authorList>
    </citation>
    <scope>NUCLEOTIDE SEQUENCE [LARGE SCALE GENOMIC DNA]</scope>
    <source>
        <strain evidence="2 3">DSM 13479</strain>
    </source>
</reference>
<evidence type="ECO:0000259" key="1">
    <source>
        <dbReference type="Pfam" id="PF01863"/>
    </source>
</evidence>
<dbReference type="InterPro" id="IPR002725">
    <property type="entry name" value="YgjP-like_metallopeptidase"/>
</dbReference>
<dbReference type="AlphaFoldDB" id="D3A9D3"/>
<accession>D3A9D3</accession>